<feature type="region of interest" description="Disordered" evidence="1">
    <location>
        <begin position="698"/>
        <end position="792"/>
    </location>
</feature>
<keyword evidence="2" id="KW-1133">Transmembrane helix</keyword>
<accession>A0A4W3JM60</accession>
<evidence type="ECO:0000313" key="6">
    <source>
        <dbReference type="Ensembl" id="ENSCMIP00000044579.1"/>
    </source>
</evidence>
<dbReference type="Pfam" id="PF00090">
    <property type="entry name" value="TSP_1"/>
    <property type="match status" value="1"/>
</dbReference>
<dbReference type="InterPro" id="IPR036383">
    <property type="entry name" value="TSP1_rpt_sf"/>
</dbReference>
<dbReference type="GeneTree" id="ENSGT00390000013335"/>
<reference evidence="7" key="1">
    <citation type="journal article" date="2006" name="Science">
        <title>Ancient noncoding elements conserved in the human genome.</title>
        <authorList>
            <person name="Venkatesh B."/>
            <person name="Kirkness E.F."/>
            <person name="Loh Y.H."/>
            <person name="Halpern A.L."/>
            <person name="Lee A.P."/>
            <person name="Johnson J."/>
            <person name="Dandona N."/>
            <person name="Viswanathan L.D."/>
            <person name="Tay A."/>
            <person name="Venter J.C."/>
            <person name="Strausberg R.L."/>
            <person name="Brenner S."/>
        </authorList>
    </citation>
    <scope>NUCLEOTIDE SEQUENCE [LARGE SCALE GENOMIC DNA]</scope>
</reference>
<keyword evidence="2" id="KW-0812">Transmembrane</keyword>
<dbReference type="Proteomes" id="UP000314986">
    <property type="component" value="Unassembled WGS sequence"/>
</dbReference>
<keyword evidence="7" id="KW-1185">Reference proteome</keyword>
<reference evidence="7" key="2">
    <citation type="journal article" date="2007" name="PLoS Biol.">
        <title>Survey sequencing and comparative analysis of the elephant shark (Callorhinchus milii) genome.</title>
        <authorList>
            <person name="Venkatesh B."/>
            <person name="Kirkness E.F."/>
            <person name="Loh Y.H."/>
            <person name="Halpern A.L."/>
            <person name="Lee A.P."/>
            <person name="Johnson J."/>
            <person name="Dandona N."/>
            <person name="Viswanathan L.D."/>
            <person name="Tay A."/>
            <person name="Venter J.C."/>
            <person name="Strausberg R.L."/>
            <person name="Brenner S."/>
        </authorList>
    </citation>
    <scope>NUCLEOTIDE SEQUENCE [LARGE SCALE GENOMIC DNA]</scope>
</reference>
<dbReference type="Pfam" id="PF24311">
    <property type="entry name" value="THSD1_D3"/>
    <property type="match status" value="1"/>
</dbReference>
<dbReference type="Gene3D" id="2.20.100.10">
    <property type="entry name" value="Thrombospondin type-1 (TSP1) repeat"/>
    <property type="match status" value="1"/>
</dbReference>
<organism evidence="6 7">
    <name type="scientific">Callorhinchus milii</name>
    <name type="common">Ghost shark</name>
    <dbReference type="NCBI Taxonomy" id="7868"/>
    <lineage>
        <taxon>Eukaryota</taxon>
        <taxon>Metazoa</taxon>
        <taxon>Chordata</taxon>
        <taxon>Craniata</taxon>
        <taxon>Vertebrata</taxon>
        <taxon>Chondrichthyes</taxon>
        <taxon>Holocephali</taxon>
        <taxon>Chimaeriformes</taxon>
        <taxon>Callorhinchidae</taxon>
        <taxon>Callorhinchus</taxon>
    </lineage>
</organism>
<evidence type="ECO:0000256" key="1">
    <source>
        <dbReference type="SAM" id="MobiDB-lite"/>
    </source>
</evidence>
<evidence type="ECO:0000259" key="3">
    <source>
        <dbReference type="Pfam" id="PF24306"/>
    </source>
</evidence>
<dbReference type="InterPro" id="IPR038877">
    <property type="entry name" value="THSD1"/>
</dbReference>
<keyword evidence="2" id="KW-0472">Membrane</keyword>
<dbReference type="SMART" id="SM00209">
    <property type="entry name" value="TSP1"/>
    <property type="match status" value="1"/>
</dbReference>
<dbReference type="InterPro" id="IPR000884">
    <property type="entry name" value="TSP1_rpt"/>
</dbReference>
<dbReference type="SUPFAM" id="SSF82895">
    <property type="entry name" value="TSP-1 type 1 repeat"/>
    <property type="match status" value="1"/>
</dbReference>
<evidence type="ECO:0000259" key="5">
    <source>
        <dbReference type="Pfam" id="PF24311"/>
    </source>
</evidence>
<reference evidence="7" key="3">
    <citation type="journal article" date="2014" name="Nature">
        <title>Elephant shark genome provides unique insights into gnathostome evolution.</title>
        <authorList>
            <consortium name="International Elephant Shark Genome Sequencing Consortium"/>
            <person name="Venkatesh B."/>
            <person name="Lee A.P."/>
            <person name="Ravi V."/>
            <person name="Maurya A.K."/>
            <person name="Lian M.M."/>
            <person name="Swann J.B."/>
            <person name="Ohta Y."/>
            <person name="Flajnik M.F."/>
            <person name="Sutoh Y."/>
            <person name="Kasahara M."/>
            <person name="Hoon S."/>
            <person name="Gangu V."/>
            <person name="Roy S.W."/>
            <person name="Irimia M."/>
            <person name="Korzh V."/>
            <person name="Kondrychyn I."/>
            <person name="Lim Z.W."/>
            <person name="Tay B.H."/>
            <person name="Tohari S."/>
            <person name="Kong K.W."/>
            <person name="Ho S."/>
            <person name="Lorente-Galdos B."/>
            <person name="Quilez J."/>
            <person name="Marques-Bonet T."/>
            <person name="Raney B.J."/>
            <person name="Ingham P.W."/>
            <person name="Tay A."/>
            <person name="Hillier L.W."/>
            <person name="Minx P."/>
            <person name="Boehm T."/>
            <person name="Wilson R.K."/>
            <person name="Brenner S."/>
            <person name="Warren W.C."/>
        </authorList>
    </citation>
    <scope>NUCLEOTIDE SEQUENCE [LARGE SCALE GENOMIC DNA]</scope>
</reference>
<dbReference type="Ensembl" id="ENSCMIT00000045218.1">
    <property type="protein sequence ID" value="ENSCMIP00000044579.1"/>
    <property type="gene ID" value="ENSCMIG00000018425.1"/>
</dbReference>
<dbReference type="InterPro" id="IPR056218">
    <property type="entry name" value="THSD1_D2"/>
</dbReference>
<feature type="compositionally biased region" description="Polar residues" evidence="1">
    <location>
        <begin position="776"/>
        <end position="791"/>
    </location>
</feature>
<dbReference type="PANTHER" id="PTHR16311">
    <property type="entry name" value="THROMBOSPONDIN TYPE I DOMAIN-CONTAINING 1"/>
    <property type="match status" value="1"/>
</dbReference>
<feature type="compositionally biased region" description="Pro residues" evidence="1">
    <location>
        <begin position="710"/>
        <end position="719"/>
    </location>
</feature>
<feature type="domain" description="THSD1 second Ig-like" evidence="4">
    <location>
        <begin position="139"/>
        <end position="245"/>
    </location>
</feature>
<evidence type="ECO:0000259" key="4">
    <source>
        <dbReference type="Pfam" id="PF24310"/>
    </source>
</evidence>
<sequence length="871" mass="97355">MQHNALERQPRLYEFKYGTPCNYYCIISFLFLFAAVVFAEVSYRLSRQLRHVALSNQTIYVDVRDLSNQTVQDVTVSLVDVSRNQTVTTKSTAGNQSQASVGFECFHFKQAGEFEFRGRDLRANGTTEWTSEILHVEWPAFHTEVKRKSDVWQSSFQVGVFTSEFLCPWWPSALRLSLDVTSSDFHQPGMYDKHKALKRTISKDIELSNSQWVEFDCSHFRQDSLITILLRAPHTGEVISSEGPLVFDRIFGYKLVVDHLKTSTCELSTGVHIVAPPCVNLQGTISVYKDSFTRESFVAENWLHPGNNKTEFNCSLFDAGKSNYCFKYVSVLNHSHSAPKAKSCVTLQIDAERWTVWLSWSPCSVTCGDGTRERYRQCISPSSGNVKCTGENKEVSHCSLVDCTGKKPGDSGGAESGYKASNIVTITGIFLCLVIIIGTVAIAIRTKLSCKEEKCNLGGRRGSLQTHNLSEDPGDDRILGNSNRRVEDGTIIPLSCRRSHVPEKVSSQDGLSEEGLPSAQRVVPPIFGYRLAHQQLKEMKKKGITEATHVYHVTQRDEEAEAETDRGVATVPALEKESNMENSVNRFRIQAPFLDQKQSMPCKAQVERANHWTDFELAQFGDRGSERYLHRAVAQTLCRAAAAQCRQGQCEGGIGGGHSRRTCSFSEYKGGKYYRERSRSAGTSKLQSSYHSRAAYRTGSSMDRCNGSAFPPPPLPPPRSGHTTTSAKPPGWSYSGSANLKHHPKSRSGKAEQLREETITGAVNHMELSPSKPRSGPTNRYHSPTSLSDPSSAEKYYNWKYPWSNPLPRHHYRQERCQSFPSAPSFLPYDNSGFDLSALDQRVTDVAGYFDLHVKEGEGDTTTLSNEKLVV</sequence>
<evidence type="ECO:0000256" key="2">
    <source>
        <dbReference type="SAM" id="Phobius"/>
    </source>
</evidence>
<dbReference type="STRING" id="7868.ENSCMIP00000044579"/>
<dbReference type="PROSITE" id="PS50092">
    <property type="entry name" value="TSP1"/>
    <property type="match status" value="1"/>
</dbReference>
<dbReference type="AlphaFoldDB" id="A0A4W3JM60"/>
<name>A0A4W3JM60_CALMI</name>
<feature type="transmembrane region" description="Helical" evidence="2">
    <location>
        <begin position="423"/>
        <end position="444"/>
    </location>
</feature>
<dbReference type="GO" id="GO:0071944">
    <property type="term" value="C:cell periphery"/>
    <property type="evidence" value="ECO:0007669"/>
    <property type="project" value="TreeGrafter"/>
</dbReference>
<dbReference type="PANTHER" id="PTHR16311:SF3">
    <property type="entry name" value="THROMBOSPONDIN TYPE-1 DOMAIN-CONTAINING PROTEIN 1"/>
    <property type="match status" value="1"/>
</dbReference>
<evidence type="ECO:0000313" key="7">
    <source>
        <dbReference type="Proteomes" id="UP000314986"/>
    </source>
</evidence>
<feature type="domain" description="THSD1 N-terminal" evidence="3">
    <location>
        <begin position="44"/>
        <end position="138"/>
    </location>
</feature>
<dbReference type="Pfam" id="PF24306">
    <property type="entry name" value="THSD1_N"/>
    <property type="match status" value="1"/>
</dbReference>
<dbReference type="InParanoid" id="A0A4W3JM60"/>
<feature type="domain" description="THSD1 third Ig-like" evidence="5">
    <location>
        <begin position="252"/>
        <end position="348"/>
    </location>
</feature>
<dbReference type="Pfam" id="PF24310">
    <property type="entry name" value="THSD1_D2"/>
    <property type="match status" value="1"/>
</dbReference>
<feature type="transmembrane region" description="Helical" evidence="2">
    <location>
        <begin position="21"/>
        <end position="39"/>
    </location>
</feature>
<dbReference type="InterPro" id="IPR056217">
    <property type="entry name" value="THSD1_N"/>
</dbReference>
<dbReference type="OMA" id="FRECLMP"/>
<reference evidence="6" key="5">
    <citation type="submission" date="2025-09" db="UniProtKB">
        <authorList>
            <consortium name="Ensembl"/>
        </authorList>
    </citation>
    <scope>IDENTIFICATION</scope>
</reference>
<protein>
    <submittedName>
        <fullName evidence="6">Thrombospondin type 1 domain containing 1</fullName>
    </submittedName>
</protein>
<dbReference type="InterPro" id="IPR056219">
    <property type="entry name" value="THSD1_D3"/>
</dbReference>
<proteinExistence type="predicted"/>
<feature type="compositionally biased region" description="Basic and acidic residues" evidence="1">
    <location>
        <begin position="749"/>
        <end position="758"/>
    </location>
</feature>
<reference evidence="6" key="4">
    <citation type="submission" date="2025-08" db="UniProtKB">
        <authorList>
            <consortium name="Ensembl"/>
        </authorList>
    </citation>
    <scope>IDENTIFICATION</scope>
</reference>